<keyword evidence="5" id="KW-1185">Reference proteome</keyword>
<dbReference type="STRING" id="490189.SAMN02927903_01266"/>
<dbReference type="EMBL" id="FMVF01000005">
    <property type="protein sequence ID" value="SCY37515.1"/>
    <property type="molecule type" value="Genomic_DNA"/>
</dbReference>
<evidence type="ECO:0000313" key="4">
    <source>
        <dbReference type="EMBL" id="SCY37515.1"/>
    </source>
</evidence>
<dbReference type="NCBIfam" id="NF045639">
    <property type="entry name" value="GCX_COOH"/>
    <property type="match status" value="1"/>
</dbReference>
<protein>
    <submittedName>
        <fullName evidence="4">Por secretion system C-terminal sorting domain-containing protein</fullName>
    </submittedName>
</protein>
<dbReference type="NCBIfam" id="TIGR04183">
    <property type="entry name" value="Por_Secre_tail"/>
    <property type="match status" value="1"/>
</dbReference>
<dbReference type="InterPro" id="IPR026444">
    <property type="entry name" value="Secre_tail"/>
</dbReference>
<keyword evidence="1 2" id="KW-0732">Signal</keyword>
<dbReference type="AlphaFoldDB" id="A0A1G5FE25"/>
<name>A0A1G5FE25_9FLAO</name>
<gene>
    <name evidence="4" type="ORF">SAMN02927903_01266</name>
</gene>
<evidence type="ECO:0000256" key="1">
    <source>
        <dbReference type="ARBA" id="ARBA00022729"/>
    </source>
</evidence>
<evidence type="ECO:0000259" key="3">
    <source>
        <dbReference type="Pfam" id="PF18962"/>
    </source>
</evidence>
<dbReference type="OrthoDB" id="9765926at2"/>
<proteinExistence type="predicted"/>
<dbReference type="InterPro" id="IPR055015">
    <property type="entry name" value="GCX_COOH"/>
</dbReference>
<sequence length="561" mass="61857">MKNLALLFALFAGQAFAQNLQFSNWALANQGGLDFNNGMVVPQLSALNSNTSLSTASVSDRDGNLLFYTDGNAIYQRNHIVMPNGNFFRGQGGDFSQNIVIVPNPADANQYFVVAISVGQNIFAQQNGLRYALVDMSLGALGDVVPGTMNLSFRDLNGIAIDENHPFNFGKITTAAHGNGLDYWIVVEHGGRLLSYLVDDQGIHLPILAGISPLPALNHIWPSGGIDVTSVNGPMKMSMNSDRMLIGYSETQNGVFNGRLFIGFFDNQTGLINNLGEIVGPQNAQIFQMAGAEFSESGNIVHRFYDGMTVSGGVVFDPDRREWNITKETILDNADGRIPQRGIDGRIYYQMFDPFLSVIDQPEWPNYNFLPNSTDVGAVSGDAANLPTWVYQQNCVRTLTSEVNYVDSVERERLQWIRSRDFFDGPDVIGIYHAGDFIELLPDFETNHDAGFVAYIEGCSDSFVYRPAVSGNHSAGQPAKDVITAPSLKLYPNPVKAMLTIECHDRILSLQILSIDGKTVFVKNELSRLEEMDVTAFKQGVYIVRIETQSGQILQTKFIKN</sequence>
<feature type="signal peptide" evidence="2">
    <location>
        <begin position="1"/>
        <end position="17"/>
    </location>
</feature>
<accession>A0A1G5FE25</accession>
<dbReference type="RefSeq" id="WP_091141457.1">
    <property type="nucleotide sequence ID" value="NZ_FMVF01000005.1"/>
</dbReference>
<evidence type="ECO:0000313" key="5">
    <source>
        <dbReference type="Proteomes" id="UP000199354"/>
    </source>
</evidence>
<reference evidence="4 5" key="1">
    <citation type="submission" date="2016-10" db="EMBL/GenBank/DDBJ databases">
        <authorList>
            <person name="de Groot N.N."/>
        </authorList>
    </citation>
    <scope>NUCLEOTIDE SEQUENCE [LARGE SCALE GENOMIC DNA]</scope>
    <source>
        <strain evidence="4 5">CGMCC 1.7031</strain>
    </source>
</reference>
<organism evidence="4 5">
    <name type="scientific">Flavobacterium caeni</name>
    <dbReference type="NCBI Taxonomy" id="490189"/>
    <lineage>
        <taxon>Bacteria</taxon>
        <taxon>Pseudomonadati</taxon>
        <taxon>Bacteroidota</taxon>
        <taxon>Flavobacteriia</taxon>
        <taxon>Flavobacteriales</taxon>
        <taxon>Flavobacteriaceae</taxon>
        <taxon>Flavobacterium</taxon>
    </lineage>
</organism>
<feature type="domain" description="Secretion system C-terminal sorting" evidence="3">
    <location>
        <begin position="490"/>
        <end position="559"/>
    </location>
</feature>
<evidence type="ECO:0000256" key="2">
    <source>
        <dbReference type="SAM" id="SignalP"/>
    </source>
</evidence>
<dbReference type="Proteomes" id="UP000199354">
    <property type="component" value="Unassembled WGS sequence"/>
</dbReference>
<feature type="chain" id="PRO_5011562520" evidence="2">
    <location>
        <begin position="18"/>
        <end position="561"/>
    </location>
</feature>
<dbReference type="Pfam" id="PF18962">
    <property type="entry name" value="Por_Secre_tail"/>
    <property type="match status" value="1"/>
</dbReference>